<evidence type="ECO:0000313" key="6">
    <source>
        <dbReference type="EMBL" id="ALL66319.1"/>
    </source>
</evidence>
<evidence type="ECO:0000259" key="5">
    <source>
        <dbReference type="PROSITE" id="PS50931"/>
    </source>
</evidence>
<dbReference type="KEGG" id="bcai:K788_0002838"/>
<feature type="domain" description="HTH lysR-type" evidence="5">
    <location>
        <begin position="30"/>
        <end position="87"/>
    </location>
</feature>
<evidence type="ECO:0000256" key="2">
    <source>
        <dbReference type="ARBA" id="ARBA00023015"/>
    </source>
</evidence>
<dbReference type="EMBL" id="CP012747">
    <property type="protein sequence ID" value="ALL66319.1"/>
    <property type="molecule type" value="Genomic_DNA"/>
</dbReference>
<dbReference type="PROSITE" id="PS50931">
    <property type="entry name" value="HTH_LYSR"/>
    <property type="match status" value="1"/>
</dbReference>
<dbReference type="InterPro" id="IPR058163">
    <property type="entry name" value="LysR-type_TF_proteobact-type"/>
</dbReference>
<dbReference type="Pfam" id="PF03466">
    <property type="entry name" value="LysR_substrate"/>
    <property type="match status" value="1"/>
</dbReference>
<dbReference type="PRINTS" id="PR00039">
    <property type="entry name" value="HTHLYSR"/>
</dbReference>
<evidence type="ECO:0000313" key="7">
    <source>
        <dbReference type="Proteomes" id="UP000019146"/>
    </source>
</evidence>
<name>A0A0P0RCV5_9BURK</name>
<dbReference type="Gene3D" id="1.10.10.10">
    <property type="entry name" value="Winged helix-like DNA-binding domain superfamily/Winged helix DNA-binding domain"/>
    <property type="match status" value="1"/>
</dbReference>
<organism evidence="6 7">
    <name type="scientific">Paraburkholderia caribensis MBA4</name>
    <dbReference type="NCBI Taxonomy" id="1323664"/>
    <lineage>
        <taxon>Bacteria</taxon>
        <taxon>Pseudomonadati</taxon>
        <taxon>Pseudomonadota</taxon>
        <taxon>Betaproteobacteria</taxon>
        <taxon>Burkholderiales</taxon>
        <taxon>Burkholderiaceae</taxon>
        <taxon>Paraburkholderia</taxon>
    </lineage>
</organism>
<dbReference type="AlphaFoldDB" id="A0A0P0RCV5"/>
<dbReference type="Proteomes" id="UP000019146">
    <property type="component" value="Chromosome 2"/>
</dbReference>
<dbReference type="SUPFAM" id="SSF53850">
    <property type="entry name" value="Periplasmic binding protein-like II"/>
    <property type="match status" value="1"/>
</dbReference>
<comment type="similarity">
    <text evidence="1">Belongs to the LysR transcriptional regulatory family.</text>
</comment>
<dbReference type="Pfam" id="PF00126">
    <property type="entry name" value="HTH_1"/>
    <property type="match status" value="1"/>
</dbReference>
<dbReference type="CDD" id="cd08432">
    <property type="entry name" value="PBP2_GcdR_TrpI_HvrB_AmpR_like"/>
    <property type="match status" value="1"/>
</dbReference>
<dbReference type="InterPro" id="IPR005119">
    <property type="entry name" value="LysR_subst-bd"/>
</dbReference>
<dbReference type="PANTHER" id="PTHR30537:SF74">
    <property type="entry name" value="HTH-TYPE TRANSCRIPTIONAL REGULATOR TRPI"/>
    <property type="match status" value="1"/>
</dbReference>
<proteinExistence type="inferred from homology"/>
<keyword evidence="4" id="KW-0804">Transcription</keyword>
<dbReference type="GO" id="GO:0003700">
    <property type="term" value="F:DNA-binding transcription factor activity"/>
    <property type="evidence" value="ECO:0007669"/>
    <property type="project" value="InterPro"/>
</dbReference>
<keyword evidence="3" id="KW-0238">DNA-binding</keyword>
<dbReference type="GO" id="GO:0006351">
    <property type="term" value="P:DNA-templated transcription"/>
    <property type="evidence" value="ECO:0007669"/>
    <property type="project" value="TreeGrafter"/>
</dbReference>
<evidence type="ECO:0000256" key="4">
    <source>
        <dbReference type="ARBA" id="ARBA00023163"/>
    </source>
</evidence>
<protein>
    <submittedName>
        <fullName evidence="6">Glycine cleavage system transcriptional activator</fullName>
    </submittedName>
</protein>
<dbReference type="PANTHER" id="PTHR30537">
    <property type="entry name" value="HTH-TYPE TRANSCRIPTIONAL REGULATOR"/>
    <property type="match status" value="1"/>
</dbReference>
<gene>
    <name evidence="6" type="ORF">K788_0002838</name>
</gene>
<accession>A0A0P0RCV5</accession>
<dbReference type="InterPro" id="IPR036388">
    <property type="entry name" value="WH-like_DNA-bd_sf"/>
</dbReference>
<evidence type="ECO:0000256" key="1">
    <source>
        <dbReference type="ARBA" id="ARBA00009437"/>
    </source>
</evidence>
<dbReference type="Gene3D" id="3.40.190.10">
    <property type="entry name" value="Periplasmic binding protein-like II"/>
    <property type="match status" value="2"/>
</dbReference>
<keyword evidence="2" id="KW-0805">Transcription regulation</keyword>
<evidence type="ECO:0000256" key="3">
    <source>
        <dbReference type="ARBA" id="ARBA00023125"/>
    </source>
</evidence>
<sequence>MRRLCCAHGCGTNDLFSSILQKNYPMSAMPPLKALIAFESAMRLSSFSAASDELNVTPGAVGQQIQKLEAWLGVALFARQVRQIIPTDEARAYYAQVQPALAQIMHASRRVRENQSKGVRVSMPPSFAAKWFAPRMTDFLIAHPDIALELNTTTAMVDFELQSIDLAVRYFDGNAPDLHVQLLHADEARVYCSPSYARRLKLKAPDDLQRATLLHNTLHPHWTTWLKKFSKLSARQIDGMAGIHFDQSLMAIEGAVRGQGVVLTSAVLTEAETAAKSLIDPFGQSLPLKTAYYLVHPNAIELKPGAATLKAWFTGQP</sequence>
<reference evidence="6 7" key="1">
    <citation type="journal article" date="2014" name="Genome Announc.">
        <title>Draft Genome Sequence of the Haloacid-Degrading Burkholderia caribensis Strain MBA4.</title>
        <authorList>
            <person name="Pan Y."/>
            <person name="Kong K.F."/>
            <person name="Tsang J.S."/>
        </authorList>
    </citation>
    <scope>NUCLEOTIDE SEQUENCE [LARGE SCALE GENOMIC DNA]</scope>
    <source>
        <strain evidence="6 7">MBA4</strain>
    </source>
</reference>
<dbReference type="InterPro" id="IPR000847">
    <property type="entry name" value="LysR_HTH_N"/>
</dbReference>
<dbReference type="InterPro" id="IPR036390">
    <property type="entry name" value="WH_DNA-bd_sf"/>
</dbReference>
<dbReference type="GO" id="GO:0043565">
    <property type="term" value="F:sequence-specific DNA binding"/>
    <property type="evidence" value="ECO:0007669"/>
    <property type="project" value="TreeGrafter"/>
</dbReference>
<dbReference type="SUPFAM" id="SSF46785">
    <property type="entry name" value="Winged helix' DNA-binding domain"/>
    <property type="match status" value="1"/>
</dbReference>